<sequence length="128" mass="14101">MANGNCVLLTVHGSTHAEARAAAKRFEGFLQAQRLECLVRVCFLRTSEPSLVDALEQAGQQGMRRILIVPLFVFPGQHITEEIPAVVERFQQTHPGVTVEVLPALGEIPAFGQWVARLLQECLAGRGW</sequence>
<comment type="caution">
    <text evidence="3">The sequence shown here is derived from an EMBL/GenBank/DDBJ whole genome shotgun (WGS) entry which is preliminary data.</text>
</comment>
<proteinExistence type="predicted"/>
<organism evidence="3 4">
    <name type="scientific">Candidatus Ozemobacter sibiricus</name>
    <dbReference type="NCBI Taxonomy" id="2268124"/>
    <lineage>
        <taxon>Bacteria</taxon>
        <taxon>Candidatus Ozemobacteria</taxon>
        <taxon>Candidatus Ozemobacterales</taxon>
        <taxon>Candidatus Ozemobacteraceae</taxon>
        <taxon>Candidatus Ozemobacter</taxon>
    </lineage>
</organism>
<dbReference type="CDD" id="cd03416">
    <property type="entry name" value="CbiX_SirB_N"/>
    <property type="match status" value="1"/>
</dbReference>
<dbReference type="Pfam" id="PF01903">
    <property type="entry name" value="CbiX"/>
    <property type="match status" value="1"/>
</dbReference>
<dbReference type="Gene3D" id="3.40.50.1400">
    <property type="match status" value="1"/>
</dbReference>
<dbReference type="PANTHER" id="PTHR33542:SF3">
    <property type="entry name" value="SIROHYDROCHLORIN FERROCHELATASE, CHLOROPLASTIC"/>
    <property type="match status" value="1"/>
</dbReference>
<dbReference type="SUPFAM" id="SSF53800">
    <property type="entry name" value="Chelatase"/>
    <property type="match status" value="1"/>
</dbReference>
<protein>
    <submittedName>
        <fullName evidence="3">Sirohydrochlorin cobaltochelatase</fullName>
    </submittedName>
</protein>
<reference evidence="3 4" key="1">
    <citation type="submission" date="2018-05" db="EMBL/GenBank/DDBJ databases">
        <title>A metagenomic window into the 2 km-deep terrestrial subsurface aquifer revealed taxonomically and functionally diverse microbial community comprising novel uncultured bacterial lineages.</title>
        <authorList>
            <person name="Kadnikov V.V."/>
            <person name="Mardanov A.V."/>
            <person name="Beletsky A.V."/>
            <person name="Banks D."/>
            <person name="Pimenov N.V."/>
            <person name="Frank Y.A."/>
            <person name="Karnachuk O.V."/>
            <person name="Ravin N.V."/>
        </authorList>
    </citation>
    <scope>NUCLEOTIDE SEQUENCE [LARGE SCALE GENOMIC DNA]</scope>
    <source>
        <strain evidence="3">BY5</strain>
    </source>
</reference>
<dbReference type="EMBL" id="QOQW01000001">
    <property type="protein sequence ID" value="RCK81805.1"/>
    <property type="molecule type" value="Genomic_DNA"/>
</dbReference>
<gene>
    <name evidence="3" type="ORF">OZSIB_0939</name>
</gene>
<accession>A0A367ZUH8</accession>
<keyword evidence="1" id="KW-0479">Metal-binding</keyword>
<dbReference type="InterPro" id="IPR002762">
    <property type="entry name" value="CbiX-like"/>
</dbReference>
<dbReference type="AlphaFoldDB" id="A0A367ZUH8"/>
<dbReference type="PANTHER" id="PTHR33542">
    <property type="entry name" value="SIROHYDROCHLORIN FERROCHELATASE, CHLOROPLASTIC"/>
    <property type="match status" value="1"/>
</dbReference>
<dbReference type="Proteomes" id="UP000252355">
    <property type="component" value="Unassembled WGS sequence"/>
</dbReference>
<evidence type="ECO:0000256" key="2">
    <source>
        <dbReference type="ARBA" id="ARBA00023239"/>
    </source>
</evidence>
<evidence type="ECO:0000313" key="4">
    <source>
        <dbReference type="Proteomes" id="UP000252355"/>
    </source>
</evidence>
<dbReference type="InterPro" id="IPR050963">
    <property type="entry name" value="Sirohydro_Cobaltochel/CbiX"/>
</dbReference>
<dbReference type="GO" id="GO:0016829">
    <property type="term" value="F:lyase activity"/>
    <property type="evidence" value="ECO:0007669"/>
    <property type="project" value="UniProtKB-KW"/>
</dbReference>
<evidence type="ECO:0000256" key="1">
    <source>
        <dbReference type="ARBA" id="ARBA00022723"/>
    </source>
</evidence>
<keyword evidence="2" id="KW-0456">Lyase</keyword>
<dbReference type="GO" id="GO:0046872">
    <property type="term" value="F:metal ion binding"/>
    <property type="evidence" value="ECO:0007669"/>
    <property type="project" value="UniProtKB-KW"/>
</dbReference>
<name>A0A367ZUH8_9BACT</name>
<evidence type="ECO:0000313" key="3">
    <source>
        <dbReference type="EMBL" id="RCK81805.1"/>
    </source>
</evidence>